<dbReference type="AlphaFoldDB" id="A0A0D3EMQ8"/>
<dbReference type="Gramene" id="OBART01G12150.1">
    <property type="protein sequence ID" value="OBART01G12150.1"/>
    <property type="gene ID" value="OBART01G12150"/>
</dbReference>
<name>A0A0D3EMQ8_9ORYZ</name>
<accession>A0A0D3EMQ8</accession>
<protein>
    <submittedName>
        <fullName evidence="1">Uncharacterized protein</fullName>
    </submittedName>
</protein>
<dbReference type="PaxDb" id="65489-OBART01G12150.1"/>
<organism evidence="1">
    <name type="scientific">Oryza barthii</name>
    <dbReference type="NCBI Taxonomy" id="65489"/>
    <lineage>
        <taxon>Eukaryota</taxon>
        <taxon>Viridiplantae</taxon>
        <taxon>Streptophyta</taxon>
        <taxon>Embryophyta</taxon>
        <taxon>Tracheophyta</taxon>
        <taxon>Spermatophyta</taxon>
        <taxon>Magnoliopsida</taxon>
        <taxon>Liliopsida</taxon>
        <taxon>Poales</taxon>
        <taxon>Poaceae</taxon>
        <taxon>BOP clade</taxon>
        <taxon>Oryzoideae</taxon>
        <taxon>Oryzeae</taxon>
        <taxon>Oryzinae</taxon>
        <taxon>Oryza</taxon>
    </lineage>
</organism>
<dbReference type="EnsemblPlants" id="OBART01G12150.1">
    <property type="protein sequence ID" value="OBART01G12150.1"/>
    <property type="gene ID" value="OBART01G12150"/>
</dbReference>
<sequence length="123" mass="13842">MVSAFLTVLKRCATMTVVLLVMTLSRASCTILSDSASRALVASSSKLLLLWQFFASAHQKAESHVHQLKYQGPVNIGKEKEEISDWFLADKANFTSDPPKLEFLEIHTIYENITKLRVVKPFD</sequence>
<evidence type="ECO:0000313" key="2">
    <source>
        <dbReference type="Proteomes" id="UP000026960"/>
    </source>
</evidence>
<dbReference type="Proteomes" id="UP000026960">
    <property type="component" value="Chromosome 1"/>
</dbReference>
<reference evidence="1" key="1">
    <citation type="journal article" date="2009" name="Rice">
        <title>De Novo Next Generation Sequencing of Plant Genomes.</title>
        <authorList>
            <person name="Rounsley S."/>
            <person name="Marri P.R."/>
            <person name="Yu Y."/>
            <person name="He R."/>
            <person name="Sisneros N."/>
            <person name="Goicoechea J.L."/>
            <person name="Lee S.J."/>
            <person name="Angelova A."/>
            <person name="Kudrna D."/>
            <person name="Luo M."/>
            <person name="Affourtit J."/>
            <person name="Desany B."/>
            <person name="Knight J."/>
            <person name="Niazi F."/>
            <person name="Egholm M."/>
            <person name="Wing R.A."/>
        </authorList>
    </citation>
    <scope>NUCLEOTIDE SEQUENCE [LARGE SCALE GENOMIC DNA]</scope>
    <source>
        <strain evidence="1">cv. IRGC 105608</strain>
    </source>
</reference>
<proteinExistence type="predicted"/>
<evidence type="ECO:0000313" key="1">
    <source>
        <dbReference type="EnsemblPlants" id="OBART01G12150.1"/>
    </source>
</evidence>
<reference evidence="1" key="2">
    <citation type="submission" date="2015-03" db="UniProtKB">
        <authorList>
            <consortium name="EnsemblPlants"/>
        </authorList>
    </citation>
    <scope>IDENTIFICATION</scope>
</reference>
<dbReference type="HOGENOM" id="CLU_2018697_0_0_1"/>
<keyword evidence="2" id="KW-1185">Reference proteome</keyword>